<keyword evidence="6" id="KW-0963">Cytoplasm</keyword>
<keyword evidence="5 6" id="KW-0143">Chaperone</keyword>
<evidence type="ECO:0000256" key="2">
    <source>
        <dbReference type="ARBA" id="ARBA00022448"/>
    </source>
</evidence>
<comment type="function">
    <text evidence="6">One of the proteins required for the normal export of preproteins out of the cell cytoplasm. It is a molecular chaperone that binds to a subset of precursor proteins, maintaining them in a translocation-competent state. It also specifically binds to its receptor SecA.</text>
</comment>
<name>A0A916WMU5_9SPHN</name>
<comment type="subunit">
    <text evidence="6">Homotetramer, a dimer of dimers. One homotetramer interacts with 1 SecA dimer.</text>
</comment>
<dbReference type="GO" id="GO:0005737">
    <property type="term" value="C:cytoplasm"/>
    <property type="evidence" value="ECO:0007669"/>
    <property type="project" value="UniProtKB-SubCell"/>
</dbReference>
<proteinExistence type="inferred from homology"/>
<reference evidence="7" key="2">
    <citation type="submission" date="2020-09" db="EMBL/GenBank/DDBJ databases">
        <authorList>
            <person name="Sun Q."/>
            <person name="Zhou Y."/>
        </authorList>
    </citation>
    <scope>NUCLEOTIDE SEQUENCE</scope>
    <source>
        <strain evidence="7">CGMCC 1.15330</strain>
    </source>
</reference>
<dbReference type="InterPro" id="IPR035958">
    <property type="entry name" value="SecB-like_sf"/>
</dbReference>
<comment type="subcellular location">
    <subcellularLocation>
        <location evidence="6">Cytoplasm</location>
    </subcellularLocation>
</comment>
<reference evidence="7" key="1">
    <citation type="journal article" date="2014" name="Int. J. Syst. Evol. Microbiol.">
        <title>Complete genome sequence of Corynebacterium casei LMG S-19264T (=DSM 44701T), isolated from a smear-ripened cheese.</title>
        <authorList>
            <consortium name="US DOE Joint Genome Institute (JGI-PGF)"/>
            <person name="Walter F."/>
            <person name="Albersmeier A."/>
            <person name="Kalinowski J."/>
            <person name="Ruckert C."/>
        </authorList>
    </citation>
    <scope>NUCLEOTIDE SEQUENCE</scope>
    <source>
        <strain evidence="7">CGMCC 1.15330</strain>
    </source>
</reference>
<organism evidence="7 8">
    <name type="scientific">Sphingomonas metalli</name>
    <dbReference type="NCBI Taxonomy" id="1779358"/>
    <lineage>
        <taxon>Bacteria</taxon>
        <taxon>Pseudomonadati</taxon>
        <taxon>Pseudomonadota</taxon>
        <taxon>Alphaproteobacteria</taxon>
        <taxon>Sphingomonadales</taxon>
        <taxon>Sphingomonadaceae</taxon>
        <taxon>Sphingomonas</taxon>
    </lineage>
</organism>
<comment type="similarity">
    <text evidence="1 6">Belongs to the SecB family.</text>
</comment>
<dbReference type="GO" id="GO:0006457">
    <property type="term" value="P:protein folding"/>
    <property type="evidence" value="ECO:0007669"/>
    <property type="project" value="UniProtKB-UniRule"/>
</dbReference>
<evidence type="ECO:0000256" key="5">
    <source>
        <dbReference type="ARBA" id="ARBA00023186"/>
    </source>
</evidence>
<dbReference type="EMBL" id="BMIH01000001">
    <property type="protein sequence ID" value="GGB15888.1"/>
    <property type="molecule type" value="Genomic_DNA"/>
</dbReference>
<evidence type="ECO:0000256" key="3">
    <source>
        <dbReference type="ARBA" id="ARBA00022927"/>
    </source>
</evidence>
<gene>
    <name evidence="6 7" type="primary">secB</name>
    <name evidence="7" type="ORF">GCM10011380_01720</name>
</gene>
<dbReference type="AlphaFoldDB" id="A0A916WMU5"/>
<sequence>MDDLDTGASQQPLGNGADTAPAAGLISQYVKDLSFENPNAPAIFQSQAQPAIDVQFNIGATQVADEVHEVVLKIDVRAEVDNQVAFIVDLSFAGLFGFRNVPADQIQPFMLGEAPRLLFPFARRVLADAVRDGGFPPLLLEPIDFGQLYLQQAQQQPNTTEVGQA</sequence>
<keyword evidence="4 6" id="KW-0811">Translocation</keyword>
<evidence type="ECO:0000313" key="7">
    <source>
        <dbReference type="EMBL" id="GGB15888.1"/>
    </source>
</evidence>
<dbReference type="NCBIfam" id="NF004392">
    <property type="entry name" value="PRK05751.1-3"/>
    <property type="match status" value="1"/>
</dbReference>
<dbReference type="PANTHER" id="PTHR36918:SF1">
    <property type="entry name" value="PROTEIN-EXPORT PROTEIN SECB"/>
    <property type="match status" value="1"/>
</dbReference>
<dbReference type="GO" id="GO:0015031">
    <property type="term" value="P:protein transport"/>
    <property type="evidence" value="ECO:0007669"/>
    <property type="project" value="UniProtKB-UniRule"/>
</dbReference>
<dbReference type="GO" id="GO:0051262">
    <property type="term" value="P:protein tetramerization"/>
    <property type="evidence" value="ECO:0007669"/>
    <property type="project" value="InterPro"/>
</dbReference>
<dbReference type="RefSeq" id="WP_188656734.1">
    <property type="nucleotide sequence ID" value="NZ_BMIH01000001.1"/>
</dbReference>
<evidence type="ECO:0000256" key="4">
    <source>
        <dbReference type="ARBA" id="ARBA00023010"/>
    </source>
</evidence>
<dbReference type="PANTHER" id="PTHR36918">
    <property type="match status" value="1"/>
</dbReference>
<dbReference type="Proteomes" id="UP000623067">
    <property type="component" value="Unassembled WGS sequence"/>
</dbReference>
<accession>A0A916WMU5</accession>
<evidence type="ECO:0000256" key="1">
    <source>
        <dbReference type="ARBA" id="ARBA00009990"/>
    </source>
</evidence>
<dbReference type="GO" id="GO:0051082">
    <property type="term" value="F:unfolded protein binding"/>
    <property type="evidence" value="ECO:0007669"/>
    <property type="project" value="InterPro"/>
</dbReference>
<dbReference type="Pfam" id="PF02556">
    <property type="entry name" value="SecB"/>
    <property type="match status" value="1"/>
</dbReference>
<keyword evidence="8" id="KW-1185">Reference proteome</keyword>
<dbReference type="HAMAP" id="MF_00821">
    <property type="entry name" value="SecB"/>
    <property type="match status" value="1"/>
</dbReference>
<keyword evidence="2 6" id="KW-0813">Transport</keyword>
<dbReference type="InterPro" id="IPR003708">
    <property type="entry name" value="SecB"/>
</dbReference>
<keyword evidence="3 6" id="KW-0653">Protein transport</keyword>
<evidence type="ECO:0000256" key="6">
    <source>
        <dbReference type="HAMAP-Rule" id="MF_00821"/>
    </source>
</evidence>
<comment type="caution">
    <text evidence="7">The sequence shown here is derived from an EMBL/GenBank/DDBJ whole genome shotgun (WGS) entry which is preliminary data.</text>
</comment>
<dbReference type="SUPFAM" id="SSF54611">
    <property type="entry name" value="SecB-like"/>
    <property type="match status" value="1"/>
</dbReference>
<dbReference type="NCBIfam" id="TIGR00809">
    <property type="entry name" value="secB"/>
    <property type="match status" value="1"/>
</dbReference>
<dbReference type="PRINTS" id="PR01594">
    <property type="entry name" value="SECBCHAPRONE"/>
</dbReference>
<dbReference type="Gene3D" id="3.10.420.10">
    <property type="entry name" value="SecB-like"/>
    <property type="match status" value="1"/>
</dbReference>
<evidence type="ECO:0000313" key="8">
    <source>
        <dbReference type="Proteomes" id="UP000623067"/>
    </source>
</evidence>
<protein>
    <recommendedName>
        <fullName evidence="6">Protein-export protein SecB</fullName>
    </recommendedName>
</protein>